<feature type="region of interest" description="Disordered" evidence="1">
    <location>
        <begin position="71"/>
        <end position="98"/>
    </location>
</feature>
<dbReference type="HOGENOM" id="CLU_049186_1_0_1"/>
<dbReference type="EMBL" id="KN824280">
    <property type="protein sequence ID" value="KIM32480.1"/>
    <property type="molecule type" value="Genomic_DNA"/>
</dbReference>
<dbReference type="AlphaFoldDB" id="A0A0C3B6L9"/>
<gene>
    <name evidence="2" type="ORF">M408DRAFT_20765</name>
</gene>
<dbReference type="Proteomes" id="UP000054097">
    <property type="component" value="Unassembled WGS sequence"/>
</dbReference>
<evidence type="ECO:0000313" key="3">
    <source>
        <dbReference type="Proteomes" id="UP000054097"/>
    </source>
</evidence>
<accession>A0A0C3B6L9</accession>
<proteinExistence type="predicted"/>
<sequence>MEGSLETALATIEKHAPEKDRPLLRAMLEFAPTDDGKSTIAAQILQAFDESKLGELADSYWTNIIVPFRSAGGKTPAPSETPSRDDPHGGESPFDVESGKRDLGYLKQRALARDDYRCLALGRYDTEIFKHKPDFVPQPSDSFALTQAVHIIPFSLNDFDDEKPSKVERNTNIWTALQAFCGRDMSDLRGAGINSLDNIITLSTLAQRVFIELKVAFEAVPDTTNKYRLVTFGKIAPRLGFPDTVILKSNNGDPVPSPFYLAVHCAICKVLWASGRAEALEALLEDWEDSTVLANDGSSADLLALAISRSINSR</sequence>
<organism evidence="2 3">
    <name type="scientific">Serendipita vermifera MAFF 305830</name>
    <dbReference type="NCBI Taxonomy" id="933852"/>
    <lineage>
        <taxon>Eukaryota</taxon>
        <taxon>Fungi</taxon>
        <taxon>Dikarya</taxon>
        <taxon>Basidiomycota</taxon>
        <taxon>Agaricomycotina</taxon>
        <taxon>Agaricomycetes</taxon>
        <taxon>Sebacinales</taxon>
        <taxon>Serendipitaceae</taxon>
        <taxon>Serendipita</taxon>
    </lineage>
</organism>
<dbReference type="STRING" id="933852.A0A0C3B6L9"/>
<dbReference type="OrthoDB" id="3163863at2759"/>
<evidence type="ECO:0000256" key="1">
    <source>
        <dbReference type="SAM" id="MobiDB-lite"/>
    </source>
</evidence>
<name>A0A0C3B6L9_SERVB</name>
<keyword evidence="3" id="KW-1185">Reference proteome</keyword>
<reference evidence="2 3" key="1">
    <citation type="submission" date="2014-04" db="EMBL/GenBank/DDBJ databases">
        <authorList>
            <consortium name="DOE Joint Genome Institute"/>
            <person name="Kuo A."/>
            <person name="Zuccaro A."/>
            <person name="Kohler A."/>
            <person name="Nagy L.G."/>
            <person name="Floudas D."/>
            <person name="Copeland A."/>
            <person name="Barry K.W."/>
            <person name="Cichocki N."/>
            <person name="Veneault-Fourrey C."/>
            <person name="LaButti K."/>
            <person name="Lindquist E.A."/>
            <person name="Lipzen A."/>
            <person name="Lundell T."/>
            <person name="Morin E."/>
            <person name="Murat C."/>
            <person name="Sun H."/>
            <person name="Tunlid A."/>
            <person name="Henrissat B."/>
            <person name="Grigoriev I.V."/>
            <person name="Hibbett D.S."/>
            <person name="Martin F."/>
            <person name="Nordberg H.P."/>
            <person name="Cantor M.N."/>
            <person name="Hua S.X."/>
        </authorList>
    </citation>
    <scope>NUCLEOTIDE SEQUENCE [LARGE SCALE GENOMIC DNA]</scope>
    <source>
        <strain evidence="2 3">MAFF 305830</strain>
    </source>
</reference>
<reference evidence="3" key="2">
    <citation type="submission" date="2015-01" db="EMBL/GenBank/DDBJ databases">
        <title>Evolutionary Origins and Diversification of the Mycorrhizal Mutualists.</title>
        <authorList>
            <consortium name="DOE Joint Genome Institute"/>
            <consortium name="Mycorrhizal Genomics Consortium"/>
            <person name="Kohler A."/>
            <person name="Kuo A."/>
            <person name="Nagy L.G."/>
            <person name="Floudas D."/>
            <person name="Copeland A."/>
            <person name="Barry K.W."/>
            <person name="Cichocki N."/>
            <person name="Veneault-Fourrey C."/>
            <person name="LaButti K."/>
            <person name="Lindquist E.A."/>
            <person name="Lipzen A."/>
            <person name="Lundell T."/>
            <person name="Morin E."/>
            <person name="Murat C."/>
            <person name="Riley R."/>
            <person name="Ohm R."/>
            <person name="Sun H."/>
            <person name="Tunlid A."/>
            <person name="Henrissat B."/>
            <person name="Grigoriev I.V."/>
            <person name="Hibbett D.S."/>
            <person name="Martin F."/>
        </authorList>
    </citation>
    <scope>NUCLEOTIDE SEQUENCE [LARGE SCALE GENOMIC DNA]</scope>
    <source>
        <strain evidence="3">MAFF 305830</strain>
    </source>
</reference>
<evidence type="ECO:0000313" key="2">
    <source>
        <dbReference type="EMBL" id="KIM32480.1"/>
    </source>
</evidence>
<protein>
    <submittedName>
        <fullName evidence="2">Uncharacterized protein</fullName>
    </submittedName>
</protein>